<reference evidence="2" key="1">
    <citation type="submission" date="2021-12" db="EMBL/GenBank/DDBJ databases">
        <authorList>
            <person name="Li Y."/>
        </authorList>
    </citation>
    <scope>NUCLEOTIDE SEQUENCE</scope>
    <source>
        <strain evidence="2">DKSPLA3</strain>
    </source>
</reference>
<dbReference type="Proteomes" id="UP001139089">
    <property type="component" value="Unassembled WGS sequence"/>
</dbReference>
<dbReference type="EMBL" id="JAJOZR010000028">
    <property type="protein sequence ID" value="MCD7111920.1"/>
    <property type="molecule type" value="Genomic_DNA"/>
</dbReference>
<dbReference type="AlphaFoldDB" id="A0A9X1T2K2"/>
<feature type="non-terminal residue" evidence="2">
    <location>
        <position position="37"/>
    </location>
</feature>
<organism evidence="2 4">
    <name type="scientific">Rhizobium quercicola</name>
    <dbReference type="NCBI Taxonomy" id="2901226"/>
    <lineage>
        <taxon>Bacteria</taxon>
        <taxon>Pseudomonadati</taxon>
        <taxon>Pseudomonadota</taxon>
        <taxon>Alphaproteobacteria</taxon>
        <taxon>Hyphomicrobiales</taxon>
        <taxon>Rhizobiaceae</taxon>
        <taxon>Rhizobium/Agrobacterium group</taxon>
        <taxon>Rhizobium</taxon>
    </lineage>
</organism>
<accession>A0A9X1T2K2</accession>
<evidence type="ECO:0000313" key="1">
    <source>
        <dbReference type="EMBL" id="MCD7111676.1"/>
    </source>
</evidence>
<comment type="caution">
    <text evidence="2">The sequence shown here is derived from an EMBL/GenBank/DDBJ whole genome shotgun (WGS) entry which is preliminary data.</text>
</comment>
<keyword evidence="4" id="KW-1185">Reference proteome</keyword>
<dbReference type="EMBL" id="JAJOZR010000027">
    <property type="protein sequence ID" value="MCD7111911.1"/>
    <property type="molecule type" value="Genomic_DNA"/>
</dbReference>
<evidence type="ECO:0000313" key="2">
    <source>
        <dbReference type="EMBL" id="MCD7111911.1"/>
    </source>
</evidence>
<dbReference type="EMBL" id="JAJOZR010000019">
    <property type="protein sequence ID" value="MCD7111676.1"/>
    <property type="molecule type" value="Genomic_DNA"/>
</dbReference>
<gene>
    <name evidence="1" type="ORF">LRX75_21835</name>
    <name evidence="2" type="ORF">LRX75_23070</name>
    <name evidence="3" type="ORF">LRX75_23145</name>
</gene>
<evidence type="ECO:0000313" key="4">
    <source>
        <dbReference type="Proteomes" id="UP001139089"/>
    </source>
</evidence>
<name>A0A9X1T2K2_9HYPH</name>
<sequence length="37" mass="4021">MAAKRYELSDGQWAKIASLLPGKIGDPGRTGSDNRLF</sequence>
<protein>
    <submittedName>
        <fullName evidence="2">IS5/IS1182 family transposase</fullName>
    </submittedName>
</protein>
<evidence type="ECO:0000313" key="3">
    <source>
        <dbReference type="EMBL" id="MCD7111920.1"/>
    </source>
</evidence>
<proteinExistence type="predicted"/>